<evidence type="ECO:0000256" key="1">
    <source>
        <dbReference type="ARBA" id="ARBA00006285"/>
    </source>
</evidence>
<dbReference type="GO" id="GO:0004563">
    <property type="term" value="F:beta-N-acetylhexosaminidase activity"/>
    <property type="evidence" value="ECO:0007669"/>
    <property type="project" value="InterPro"/>
</dbReference>
<dbReference type="KEGG" id="nei:BG910_08425"/>
<keyword evidence="7" id="KW-1185">Reference proteome</keyword>
<reference evidence="6 7" key="1">
    <citation type="submission" date="2017-06" db="EMBL/GenBank/DDBJ databases">
        <title>Neisseria chenwenguii sp. nov., isolated from the intestinal contents of Tibetan Plateau Pika in Yushu, Qinghai Province, China.</title>
        <authorList>
            <person name="Zhang G."/>
        </authorList>
    </citation>
    <scope>NUCLEOTIDE SEQUENCE [LARGE SCALE GENOMIC DNA]</scope>
    <source>
        <strain evidence="6 7">10023</strain>
    </source>
</reference>
<dbReference type="PANTHER" id="PTHR43678">
    <property type="entry name" value="PUTATIVE (AFU_ORTHOLOGUE AFUA_2G00640)-RELATED"/>
    <property type="match status" value="1"/>
</dbReference>
<dbReference type="AlphaFoldDB" id="A0A220S4R8"/>
<dbReference type="GO" id="GO:0005975">
    <property type="term" value="P:carbohydrate metabolic process"/>
    <property type="evidence" value="ECO:0007669"/>
    <property type="project" value="InterPro"/>
</dbReference>
<feature type="active site" description="Proton donor" evidence="3">
    <location>
        <position position="161"/>
    </location>
</feature>
<dbReference type="PANTHER" id="PTHR43678:SF1">
    <property type="entry name" value="BETA-N-ACETYLHEXOSAMINIDASE"/>
    <property type="match status" value="1"/>
</dbReference>
<dbReference type="Pfam" id="PF00728">
    <property type="entry name" value="Glyco_hydro_20"/>
    <property type="match status" value="1"/>
</dbReference>
<feature type="domain" description="Glycoside hydrolase family 20 catalytic" evidence="5">
    <location>
        <begin position="1"/>
        <end position="310"/>
    </location>
</feature>
<gene>
    <name evidence="6" type="ORF">BG910_08425</name>
</gene>
<dbReference type="InterPro" id="IPR025705">
    <property type="entry name" value="Beta_hexosaminidase_sua/sub"/>
</dbReference>
<dbReference type="Gene3D" id="3.20.20.80">
    <property type="entry name" value="Glycosidases"/>
    <property type="match status" value="1"/>
</dbReference>
<evidence type="ECO:0000256" key="4">
    <source>
        <dbReference type="SAM" id="MobiDB-lite"/>
    </source>
</evidence>
<evidence type="ECO:0000259" key="5">
    <source>
        <dbReference type="Pfam" id="PF00728"/>
    </source>
</evidence>
<protein>
    <submittedName>
        <fullName evidence="6">Molecular chaperone TorD</fullName>
    </submittedName>
</protein>
<sequence length="362" mass="41597">MLDIARHYYSPQVVKQYIDTVAQSGGKFVHLHFSDNENYALESAVLNQRAKDAVFSDGIYTNPLTKRPFWSDEQLKDVVEHAKQKNIELIPEFGGPRHIKGVFDLLAEYKGKTYARELRSAQEDDEINITKPESVAFVKAMMGEIAAKFPYGRRFHIGGDEFGYSAESNHEFVRYANDMAAFLEKKGLKTQMWNDGMMKSNLGDWNKNIEITYWSYDGDPQSKTERRRRRAMRASLPDLVKRGFKVWNYNSYYLYFVPKQNLAFSEDIDYATRDVRKNWHLGVWDRYNFKNTADPAKIQGAAYAVWGEHAGKLSDRTIYAHTKGMLEAVMHKAGGKADWPSKTAKQGKTGNLLKTADKVRGR</sequence>
<dbReference type="InterPro" id="IPR015883">
    <property type="entry name" value="Glyco_hydro_20_cat"/>
</dbReference>
<name>A0A220S4R8_9NEIS</name>
<dbReference type="InterPro" id="IPR017853">
    <property type="entry name" value="GH"/>
</dbReference>
<evidence type="ECO:0000313" key="6">
    <source>
        <dbReference type="EMBL" id="ASK28519.1"/>
    </source>
</evidence>
<dbReference type="EMBL" id="CP022278">
    <property type="protein sequence ID" value="ASK28519.1"/>
    <property type="molecule type" value="Genomic_DNA"/>
</dbReference>
<dbReference type="SUPFAM" id="SSF51445">
    <property type="entry name" value="(Trans)glycosidases"/>
    <property type="match status" value="1"/>
</dbReference>
<proteinExistence type="inferred from homology"/>
<dbReference type="CDD" id="cd06564">
    <property type="entry name" value="GH20_DspB_LnbB-like"/>
    <property type="match status" value="1"/>
</dbReference>
<dbReference type="PRINTS" id="PR00738">
    <property type="entry name" value="GLHYDRLASE20"/>
</dbReference>
<accession>A0A220S4R8</accession>
<evidence type="ECO:0000313" key="7">
    <source>
        <dbReference type="Proteomes" id="UP000198238"/>
    </source>
</evidence>
<keyword evidence="2" id="KW-0378">Hydrolase</keyword>
<organism evidence="6 7">
    <name type="scientific">Neisseria chenwenguii</name>
    <dbReference type="NCBI Taxonomy" id="1853278"/>
    <lineage>
        <taxon>Bacteria</taxon>
        <taxon>Pseudomonadati</taxon>
        <taxon>Pseudomonadota</taxon>
        <taxon>Betaproteobacteria</taxon>
        <taxon>Neisseriales</taxon>
        <taxon>Neisseriaceae</taxon>
        <taxon>Neisseria</taxon>
    </lineage>
</organism>
<dbReference type="Proteomes" id="UP000198238">
    <property type="component" value="Chromosome"/>
</dbReference>
<evidence type="ECO:0000256" key="2">
    <source>
        <dbReference type="ARBA" id="ARBA00022801"/>
    </source>
</evidence>
<dbReference type="InterPro" id="IPR052764">
    <property type="entry name" value="GH20_Enzymes"/>
</dbReference>
<evidence type="ECO:0000256" key="3">
    <source>
        <dbReference type="PIRSR" id="PIRSR625705-1"/>
    </source>
</evidence>
<feature type="region of interest" description="Disordered" evidence="4">
    <location>
        <begin position="336"/>
        <end position="362"/>
    </location>
</feature>
<comment type="similarity">
    <text evidence="1">Belongs to the glycosyl hydrolase 20 family.</text>
</comment>